<dbReference type="SMART" id="SM00547">
    <property type="entry name" value="ZnF_RBZ"/>
    <property type="match status" value="3"/>
</dbReference>
<dbReference type="Pfam" id="PF00641">
    <property type="entry name" value="Zn_ribbon_RanBP"/>
    <property type="match status" value="1"/>
</dbReference>
<keyword evidence="2 4" id="KW-0863">Zinc-finger</keyword>
<dbReference type="SUPFAM" id="SSF90209">
    <property type="entry name" value="Ran binding protein zinc finger-like"/>
    <property type="match status" value="2"/>
</dbReference>
<feature type="domain" description="RanBP2-type" evidence="5">
    <location>
        <begin position="7"/>
        <end position="36"/>
    </location>
</feature>
<evidence type="ECO:0000313" key="6">
    <source>
        <dbReference type="EMBL" id="KAG6491239.1"/>
    </source>
</evidence>
<dbReference type="PANTHER" id="PTHR23111">
    <property type="entry name" value="ZINC FINGER PROTEIN"/>
    <property type="match status" value="1"/>
</dbReference>
<organism evidence="6 7">
    <name type="scientific">Zingiber officinale</name>
    <name type="common">Ginger</name>
    <name type="synonym">Amomum zingiber</name>
    <dbReference type="NCBI Taxonomy" id="94328"/>
    <lineage>
        <taxon>Eukaryota</taxon>
        <taxon>Viridiplantae</taxon>
        <taxon>Streptophyta</taxon>
        <taxon>Embryophyta</taxon>
        <taxon>Tracheophyta</taxon>
        <taxon>Spermatophyta</taxon>
        <taxon>Magnoliopsida</taxon>
        <taxon>Liliopsida</taxon>
        <taxon>Zingiberales</taxon>
        <taxon>Zingiberaceae</taxon>
        <taxon>Zingiber</taxon>
    </lineage>
</organism>
<evidence type="ECO:0000256" key="1">
    <source>
        <dbReference type="ARBA" id="ARBA00022723"/>
    </source>
</evidence>
<evidence type="ECO:0000313" key="7">
    <source>
        <dbReference type="Proteomes" id="UP000734854"/>
    </source>
</evidence>
<proteinExistence type="predicted"/>
<keyword evidence="3" id="KW-0862">Zinc</keyword>
<evidence type="ECO:0000259" key="5">
    <source>
        <dbReference type="PROSITE" id="PS50199"/>
    </source>
</evidence>
<dbReference type="PROSITE" id="PS01358">
    <property type="entry name" value="ZF_RANBP2_1"/>
    <property type="match status" value="1"/>
</dbReference>
<evidence type="ECO:0000256" key="3">
    <source>
        <dbReference type="ARBA" id="ARBA00022833"/>
    </source>
</evidence>
<protein>
    <recommendedName>
        <fullName evidence="5">RanBP2-type domain-containing protein</fullName>
    </recommendedName>
</protein>
<comment type="caution">
    <text evidence="6">The sequence shown here is derived from an EMBL/GenBank/DDBJ whole genome shotgun (WGS) entry which is preliminary data.</text>
</comment>
<accession>A0A8J5KSK6</accession>
<feature type="domain" description="RanBP2-type" evidence="5">
    <location>
        <begin position="183"/>
        <end position="211"/>
    </location>
</feature>
<keyword evidence="1" id="KW-0479">Metal-binding</keyword>
<dbReference type="EMBL" id="JACMSC010000014">
    <property type="protein sequence ID" value="KAG6491239.1"/>
    <property type="molecule type" value="Genomic_DNA"/>
</dbReference>
<gene>
    <name evidence="6" type="ORF">ZIOFF_052575</name>
</gene>
<dbReference type="PROSITE" id="PS50199">
    <property type="entry name" value="ZF_RANBP2_2"/>
    <property type="match status" value="2"/>
</dbReference>
<dbReference type="Gene3D" id="4.10.1060.10">
    <property type="entry name" value="Zinc finger, RanBP2-type"/>
    <property type="match status" value="3"/>
</dbReference>
<dbReference type="GO" id="GO:0005737">
    <property type="term" value="C:cytoplasm"/>
    <property type="evidence" value="ECO:0007669"/>
    <property type="project" value="TreeGrafter"/>
</dbReference>
<dbReference type="InterPro" id="IPR036443">
    <property type="entry name" value="Znf_RanBP2_sf"/>
</dbReference>
<name>A0A8J5KSK6_ZINOF</name>
<dbReference type="GO" id="GO:0003729">
    <property type="term" value="F:mRNA binding"/>
    <property type="evidence" value="ECO:0007669"/>
    <property type="project" value="TreeGrafter"/>
</dbReference>
<sequence length="315" mass="34504">MATGKGKEGDWDCAGCRNRNYAFRSLCNRCKQPRVLVDTNTPAHSKWLPRIGDWICSGVLFYACMPNGSIGCSNNNYASREQCKKCGQSKEEAAMPAIALPGSVLPAYAHYISMLQGLYGSQTAFTGNRAIQPLLPSSSWPLGAESKLGMQMAPNFSSIQNVSGEYPFSSTTSQLLPTPKGWRSGDWICDCGFHNYSSRSECKKCNMPLPSAVSSVDTSTVSDMFSTLGTKRPASEEFSIVWDSKRLNAGNTFEQPESYSYDQSAGRHAKYHSEDFALRSLQMNIHSLQQRAVPTLIGKGCKTRKEAAILPVSVT</sequence>
<dbReference type="PANTHER" id="PTHR23111:SF71">
    <property type="entry name" value="RANBP2-TYPE DOMAIN-CONTAINING PROTEIN"/>
    <property type="match status" value="1"/>
</dbReference>
<keyword evidence="7" id="KW-1185">Reference proteome</keyword>
<dbReference type="Proteomes" id="UP000734854">
    <property type="component" value="Unassembled WGS sequence"/>
</dbReference>
<dbReference type="GO" id="GO:0008270">
    <property type="term" value="F:zinc ion binding"/>
    <property type="evidence" value="ECO:0007669"/>
    <property type="project" value="UniProtKB-KW"/>
</dbReference>
<dbReference type="AlphaFoldDB" id="A0A8J5KSK6"/>
<reference evidence="6 7" key="1">
    <citation type="submission" date="2020-08" db="EMBL/GenBank/DDBJ databases">
        <title>Plant Genome Project.</title>
        <authorList>
            <person name="Zhang R.-G."/>
        </authorList>
    </citation>
    <scope>NUCLEOTIDE SEQUENCE [LARGE SCALE GENOMIC DNA]</scope>
    <source>
        <tissue evidence="6">Rhizome</tissue>
    </source>
</reference>
<evidence type="ECO:0000256" key="4">
    <source>
        <dbReference type="PROSITE-ProRule" id="PRU00322"/>
    </source>
</evidence>
<evidence type="ECO:0000256" key="2">
    <source>
        <dbReference type="ARBA" id="ARBA00022771"/>
    </source>
</evidence>
<dbReference type="InterPro" id="IPR001876">
    <property type="entry name" value="Znf_RanBP2"/>
</dbReference>